<dbReference type="AlphaFoldDB" id="A0AAV4VLF6"/>
<feature type="compositionally biased region" description="Low complexity" evidence="1">
    <location>
        <begin position="43"/>
        <end position="54"/>
    </location>
</feature>
<gene>
    <name evidence="2" type="ORF">CDAR_63931</name>
</gene>
<accession>A0AAV4VLF6</accession>
<protein>
    <submittedName>
        <fullName evidence="2">Uncharacterized protein</fullName>
    </submittedName>
</protein>
<reference evidence="2 3" key="1">
    <citation type="submission" date="2021-06" db="EMBL/GenBank/DDBJ databases">
        <title>Caerostris darwini draft genome.</title>
        <authorList>
            <person name="Kono N."/>
            <person name="Arakawa K."/>
        </authorList>
    </citation>
    <scope>NUCLEOTIDE SEQUENCE [LARGE SCALE GENOMIC DNA]</scope>
</reference>
<feature type="region of interest" description="Disordered" evidence="1">
    <location>
        <begin position="28"/>
        <end position="57"/>
    </location>
</feature>
<organism evidence="2 3">
    <name type="scientific">Caerostris darwini</name>
    <dbReference type="NCBI Taxonomy" id="1538125"/>
    <lineage>
        <taxon>Eukaryota</taxon>
        <taxon>Metazoa</taxon>
        <taxon>Ecdysozoa</taxon>
        <taxon>Arthropoda</taxon>
        <taxon>Chelicerata</taxon>
        <taxon>Arachnida</taxon>
        <taxon>Araneae</taxon>
        <taxon>Araneomorphae</taxon>
        <taxon>Entelegynae</taxon>
        <taxon>Araneoidea</taxon>
        <taxon>Araneidae</taxon>
        <taxon>Caerostris</taxon>
    </lineage>
</organism>
<evidence type="ECO:0000313" key="3">
    <source>
        <dbReference type="Proteomes" id="UP001054837"/>
    </source>
</evidence>
<dbReference type="Proteomes" id="UP001054837">
    <property type="component" value="Unassembled WGS sequence"/>
</dbReference>
<evidence type="ECO:0000256" key="1">
    <source>
        <dbReference type="SAM" id="MobiDB-lite"/>
    </source>
</evidence>
<sequence>MASCFPSSFNLRKQYLDNRNPTPLHCRKGSSHPEIETSNVFQPLPLSLPSGTSSKTRKRYRRGCSTFAVAASDLEEDYHFGRQSLKRRFAFDLIFRLYC</sequence>
<keyword evidence="3" id="KW-1185">Reference proteome</keyword>
<comment type="caution">
    <text evidence="2">The sequence shown here is derived from an EMBL/GenBank/DDBJ whole genome shotgun (WGS) entry which is preliminary data.</text>
</comment>
<name>A0AAV4VLF6_9ARAC</name>
<evidence type="ECO:0000313" key="2">
    <source>
        <dbReference type="EMBL" id="GIY70928.1"/>
    </source>
</evidence>
<dbReference type="EMBL" id="BPLQ01013250">
    <property type="protein sequence ID" value="GIY70928.1"/>
    <property type="molecule type" value="Genomic_DNA"/>
</dbReference>
<proteinExistence type="predicted"/>